<dbReference type="Gene3D" id="3.20.20.70">
    <property type="entry name" value="Aldolase class I"/>
    <property type="match status" value="1"/>
</dbReference>
<dbReference type="AlphaFoldDB" id="X1KDL6"/>
<feature type="non-terminal residue" evidence="1">
    <location>
        <position position="241"/>
    </location>
</feature>
<dbReference type="SUPFAM" id="SSF102114">
    <property type="entry name" value="Radical SAM enzymes"/>
    <property type="match status" value="1"/>
</dbReference>
<evidence type="ECO:0000313" key="1">
    <source>
        <dbReference type="EMBL" id="GAH80148.1"/>
    </source>
</evidence>
<organism evidence="1">
    <name type="scientific">marine sediment metagenome</name>
    <dbReference type="NCBI Taxonomy" id="412755"/>
    <lineage>
        <taxon>unclassified sequences</taxon>
        <taxon>metagenomes</taxon>
        <taxon>ecological metagenomes</taxon>
    </lineage>
</organism>
<dbReference type="PANTHER" id="PTHR11228">
    <property type="entry name" value="RADICAL SAM DOMAIN PROTEIN"/>
    <property type="match status" value="1"/>
</dbReference>
<dbReference type="PANTHER" id="PTHR11228:SF34">
    <property type="entry name" value="TUNGSTEN-CONTAINING ALDEHYDE FERREDOXIN OXIDOREDUCTASE COFACTOR MODIFYING PROTEIN"/>
    <property type="match status" value="1"/>
</dbReference>
<gene>
    <name evidence="1" type="ORF">S03H2_61003</name>
</gene>
<name>X1KDL6_9ZZZZ</name>
<protein>
    <recommendedName>
        <fullName evidence="2">Radical SAM core domain-containing protein</fullName>
    </recommendedName>
</protein>
<dbReference type="CDD" id="cd01335">
    <property type="entry name" value="Radical_SAM"/>
    <property type="match status" value="1"/>
</dbReference>
<dbReference type="InterPro" id="IPR050377">
    <property type="entry name" value="Radical_SAM_PqqE_MftC-like"/>
</dbReference>
<dbReference type="EMBL" id="BARU01039351">
    <property type="protein sequence ID" value="GAH80148.1"/>
    <property type="molecule type" value="Genomic_DNA"/>
</dbReference>
<reference evidence="1" key="1">
    <citation type="journal article" date="2014" name="Front. Microbiol.">
        <title>High frequency of phylogenetically diverse reductive dehalogenase-homologous genes in deep subseafloor sedimentary metagenomes.</title>
        <authorList>
            <person name="Kawai M."/>
            <person name="Futagami T."/>
            <person name="Toyoda A."/>
            <person name="Takaki Y."/>
            <person name="Nishi S."/>
            <person name="Hori S."/>
            <person name="Arai W."/>
            <person name="Tsubouchi T."/>
            <person name="Morono Y."/>
            <person name="Uchiyama I."/>
            <person name="Ito T."/>
            <person name="Fujiyama A."/>
            <person name="Inagaki F."/>
            <person name="Takami H."/>
        </authorList>
    </citation>
    <scope>NUCLEOTIDE SEQUENCE</scope>
    <source>
        <strain evidence="1">Expedition CK06-06</strain>
    </source>
</reference>
<sequence length="241" mass="27177">YNCGPEKNGIMPVDTAISAWQSLKILAGDSAKVHITGGEPFLYWDRLQEILEEAGNQKLGKVDLIETNGFWATNEKIIRQRLKKLDELGMHRLKISTDPFHQEYVDIKLIRRLAETASEILGPERVLVRWRKYLEKPTKIKSLSPAERKQKYISAMNDYPCRFTGRAASELAELVASKPIEALASVNCKSELLAAKGVHIDPFGNVFSGTCSGIIIGNVNQTKLKDIWEQFYPAQNEFINT</sequence>
<dbReference type="InterPro" id="IPR058240">
    <property type="entry name" value="rSAM_sf"/>
</dbReference>
<proteinExistence type="predicted"/>
<evidence type="ECO:0008006" key="2">
    <source>
        <dbReference type="Google" id="ProtNLM"/>
    </source>
</evidence>
<accession>X1KDL6</accession>
<comment type="caution">
    <text evidence="1">The sequence shown here is derived from an EMBL/GenBank/DDBJ whole genome shotgun (WGS) entry which is preliminary data.</text>
</comment>
<feature type="non-terminal residue" evidence="1">
    <location>
        <position position="1"/>
    </location>
</feature>
<dbReference type="InterPro" id="IPR013785">
    <property type="entry name" value="Aldolase_TIM"/>
</dbReference>